<evidence type="ECO:0000313" key="4">
    <source>
        <dbReference type="EMBL" id="QRI54208.1"/>
    </source>
</evidence>
<evidence type="ECO:0000259" key="1">
    <source>
        <dbReference type="PROSITE" id="PS51186"/>
    </source>
</evidence>
<dbReference type="Pfam" id="PF00583">
    <property type="entry name" value="Acetyltransf_1"/>
    <property type="match status" value="1"/>
</dbReference>
<dbReference type="AlphaFoldDB" id="A0A0A2HFH2"/>
<evidence type="ECO:0000313" key="3">
    <source>
        <dbReference type="EMBL" id="NFG17322.1"/>
    </source>
</evidence>
<dbReference type="EMBL" id="SWOY01000003">
    <property type="protein sequence ID" value="NFG17322.1"/>
    <property type="molecule type" value="Genomic_DNA"/>
</dbReference>
<dbReference type="STRING" id="413999.CBO0585"/>
<keyword evidence="2" id="KW-0808">Transferase</keyword>
<dbReference type="Gene3D" id="3.40.630.30">
    <property type="match status" value="1"/>
</dbReference>
<reference evidence="5 6" key="2">
    <citation type="submission" date="2019-04" db="EMBL/GenBank/DDBJ databases">
        <title>Genome sequencing of Clostridium botulinum Groups I-IV and Clostridium butyricum.</title>
        <authorList>
            <person name="Brunt J."/>
            <person name="Van Vliet A.H.M."/>
            <person name="Stringer S.C."/>
            <person name="Carter A.T."/>
            <person name="Peck M.W."/>
        </authorList>
    </citation>
    <scope>NUCLEOTIDE SEQUENCE [LARGE SCALE GENOMIC DNA]</scope>
    <source>
        <strain evidence="3 6">IFR 18/037</strain>
        <strain evidence="2 5">IFR 18/054</strain>
    </source>
</reference>
<dbReference type="GO" id="GO:0016747">
    <property type="term" value="F:acyltransferase activity, transferring groups other than amino-acyl groups"/>
    <property type="evidence" value="ECO:0007669"/>
    <property type="project" value="InterPro"/>
</dbReference>
<dbReference type="Proteomes" id="UP000472521">
    <property type="component" value="Unassembled WGS sequence"/>
</dbReference>
<reference evidence="4 7" key="1">
    <citation type="journal article" date="2014" name="J. Infect. Dis.">
        <title>Molecular characterization of a novel botulinum neurotoxin type H gene.</title>
        <authorList>
            <person name="Dover N."/>
            <person name="Barash J.R."/>
            <person name="Hill K.K."/>
            <person name="Xie G."/>
            <person name="Arnon S.S."/>
        </authorList>
    </citation>
    <scope>NUCLEOTIDE SEQUENCE [LARGE SCALE GENOMIC DNA]</scope>
    <source>
        <strain evidence="4 7">IBCA10-7060</strain>
    </source>
</reference>
<reference evidence="4" key="3">
    <citation type="submission" date="2021-02" db="EMBL/GenBank/DDBJ databases">
        <authorList>
            <person name="Dover N."/>
            <person name="Barash J.R."/>
            <person name="Bell J.M."/>
            <person name="Sylvester M.D."/>
            <person name="Arnon S."/>
        </authorList>
    </citation>
    <scope>NUCLEOTIDE SEQUENCE</scope>
    <source>
        <strain evidence="4">IBCA10-7060</strain>
    </source>
</reference>
<evidence type="ECO:0000313" key="5">
    <source>
        <dbReference type="Proteomes" id="UP000472521"/>
    </source>
</evidence>
<dbReference type="RefSeq" id="WP_003400456.1">
    <property type="nucleotide sequence ID" value="NZ_CP013296.1"/>
</dbReference>
<protein>
    <submittedName>
        <fullName evidence="2">GNAT family N-acetyltransferase</fullName>
    </submittedName>
</protein>
<organism evidence="2 5">
    <name type="scientific">Clostridium botulinum</name>
    <dbReference type="NCBI Taxonomy" id="1491"/>
    <lineage>
        <taxon>Bacteria</taxon>
        <taxon>Bacillati</taxon>
        <taxon>Bacillota</taxon>
        <taxon>Clostridia</taxon>
        <taxon>Eubacteriales</taxon>
        <taxon>Clostridiaceae</taxon>
        <taxon>Clostridium</taxon>
    </lineage>
</organism>
<accession>A0A0A2HFH2</accession>
<dbReference type="EMBL" id="SWND01000001">
    <property type="protein sequence ID" value="NFF00713.1"/>
    <property type="molecule type" value="Genomic_DNA"/>
</dbReference>
<dbReference type="PROSITE" id="PS51186">
    <property type="entry name" value="GNAT"/>
    <property type="match status" value="1"/>
</dbReference>
<dbReference type="SUPFAM" id="SSF55729">
    <property type="entry name" value="Acyl-CoA N-acyltransferases (Nat)"/>
    <property type="match status" value="1"/>
</dbReference>
<evidence type="ECO:0000313" key="6">
    <source>
        <dbReference type="Proteomes" id="UP000478995"/>
    </source>
</evidence>
<dbReference type="eggNOG" id="ENOG5034011">
    <property type="taxonomic scope" value="Bacteria"/>
</dbReference>
<dbReference type="Proteomes" id="UP000478995">
    <property type="component" value="Unassembled WGS sequence"/>
</dbReference>
<evidence type="ECO:0000313" key="7">
    <source>
        <dbReference type="Proteomes" id="UP000663464"/>
    </source>
</evidence>
<dbReference type="OMA" id="HNIRIMK"/>
<evidence type="ECO:0000313" key="2">
    <source>
        <dbReference type="EMBL" id="NFF00713.1"/>
    </source>
</evidence>
<dbReference type="EMBL" id="CP069280">
    <property type="protein sequence ID" value="QRI54208.1"/>
    <property type="molecule type" value="Genomic_DNA"/>
</dbReference>
<proteinExistence type="predicted"/>
<gene>
    <name evidence="3" type="ORF">FC794_11040</name>
    <name evidence="2" type="ORF">FCV25_02830</name>
    <name evidence="4" type="ORF">JQS73_03570</name>
</gene>
<name>A0A0A2HFH2_CLOBO</name>
<dbReference type="InterPro" id="IPR016181">
    <property type="entry name" value="Acyl_CoA_acyltransferase"/>
</dbReference>
<feature type="domain" description="N-acetyltransferase" evidence="1">
    <location>
        <begin position="3"/>
        <end position="159"/>
    </location>
</feature>
<dbReference type="Proteomes" id="UP000663464">
    <property type="component" value="Chromosome"/>
</dbReference>
<dbReference type="InterPro" id="IPR000182">
    <property type="entry name" value="GNAT_dom"/>
</dbReference>
<sequence>MDFIVREAKLSDLDNILELWRELSVDQLGKDNYYKGSLEFNCGDGQIKESIINDNCGMFVVEYNEEIHGFVEVWINRKDFSFEHNDYAYILHYYINEKGRNVRNIFSIIYHLYKIAEEWAISKGKPYIISDAFEHNERIVKFLKRVGVSKYKTRMVRKI</sequence>